<dbReference type="eggNOG" id="COG1012">
    <property type="taxonomic scope" value="Bacteria"/>
</dbReference>
<comment type="caution">
    <text evidence="9">The sequence shown here is derived from an EMBL/GenBank/DDBJ whole genome shotgun (WGS) entry which is preliminary data.</text>
</comment>
<feature type="active site" evidence="5 6">
    <location>
        <position position="211"/>
    </location>
</feature>
<dbReference type="InterPro" id="IPR012394">
    <property type="entry name" value="Aldehyde_DH_NAD(P)"/>
</dbReference>
<dbReference type="Gene3D" id="3.40.605.10">
    <property type="entry name" value="Aldehyde Dehydrogenase, Chain A, domain 1"/>
    <property type="match status" value="1"/>
</dbReference>
<dbReference type="PANTHER" id="PTHR43570">
    <property type="entry name" value="ALDEHYDE DEHYDROGENASE"/>
    <property type="match status" value="1"/>
</dbReference>
<dbReference type="CDD" id="cd07136">
    <property type="entry name" value="ALDH_YwdH-P39616"/>
    <property type="match status" value="1"/>
</dbReference>
<keyword evidence="10" id="KW-1185">Reference proteome</keyword>
<dbReference type="STRING" id="555500.I215_03585"/>
<dbReference type="GO" id="GO:0004029">
    <property type="term" value="F:aldehyde dehydrogenase (NAD+) activity"/>
    <property type="evidence" value="ECO:0007669"/>
    <property type="project" value="TreeGrafter"/>
</dbReference>
<keyword evidence="3" id="KW-0520">NAD</keyword>
<evidence type="ECO:0000259" key="8">
    <source>
        <dbReference type="Pfam" id="PF00171"/>
    </source>
</evidence>
<evidence type="ECO:0000256" key="3">
    <source>
        <dbReference type="ARBA" id="ARBA00023027"/>
    </source>
</evidence>
<dbReference type="EMBL" id="AMSG01000003">
    <property type="protein sequence ID" value="EKF55994.1"/>
    <property type="molecule type" value="Genomic_DNA"/>
</dbReference>
<reference evidence="9 10" key="1">
    <citation type="journal article" date="2012" name="J. Bacteriol.">
        <title>Genome Sequence of Galbibacter marinum Type Strain ck-I2-15.</title>
        <authorList>
            <person name="Lai Q."/>
            <person name="Li C."/>
            <person name="Shao Z."/>
        </authorList>
    </citation>
    <scope>NUCLEOTIDE SEQUENCE [LARGE SCALE GENOMIC DNA]</scope>
    <source>
        <strain evidence="10">ck-I2-15</strain>
    </source>
</reference>
<dbReference type="PANTHER" id="PTHR43570:SF16">
    <property type="entry name" value="ALDEHYDE DEHYDROGENASE TYPE III, ISOFORM Q"/>
    <property type="match status" value="1"/>
</dbReference>
<evidence type="ECO:0000313" key="10">
    <source>
        <dbReference type="Proteomes" id="UP000007364"/>
    </source>
</evidence>
<dbReference type="PROSITE" id="PS00070">
    <property type="entry name" value="ALDEHYDE_DEHYDR_CYS"/>
    <property type="match status" value="1"/>
</dbReference>
<dbReference type="PATRIC" id="fig|555500.3.peg.745"/>
<accession>K2PWY8</accession>
<dbReference type="InterPro" id="IPR015590">
    <property type="entry name" value="Aldehyde_DH_dom"/>
</dbReference>
<sequence length="455" mass="51264">MQTDISNLIKGQDVFFKGGGTLAISTRKQLLKALKDTIVNREEVILKAIYKDLKKPTFEALATEINIVIGEINNTLKHIDKWTRPKRVASSILNFPSTSRIHQEPYGRILIISPWNYPFALAIIPLIGALAAGNTIVLKPSEMSPNTTAIIQEIIQDIFDQDHVSVVVGDKKISQRLLEFRWDYIFFTGSTEVGKYVYSKAAEHLTPVTLELGGKSPCIVDSTASFKHLAKRIVWGKFLNAGQSCIAPDYLLVHYKVKDRLINELKEEINKAYPDLCNSTSDYANIINTDHSQRLLKLIQDQEVLFGGTVDGQLFVPTLVNEPHIDSPLMQQEIFGPILPIIGFQSFEQIQQIIDRFEKPLALYVFSSENSFTDKVIQSFSFGGGVINDTMVHYADKNLPFGGVGHSGIGAYHGDCTFKTFSHQKAIVQRSSWLDIPLRYPPYKGKLKWLKFFQR</sequence>
<keyword evidence="2 4" id="KW-0560">Oxidoreductase</keyword>
<dbReference type="InterPro" id="IPR016161">
    <property type="entry name" value="Ald_DH/histidinol_DH"/>
</dbReference>
<comment type="similarity">
    <text evidence="1 4 7">Belongs to the aldehyde dehydrogenase family.</text>
</comment>
<dbReference type="Gene3D" id="3.40.309.10">
    <property type="entry name" value="Aldehyde Dehydrogenase, Chain A, domain 2"/>
    <property type="match status" value="1"/>
</dbReference>
<dbReference type="InterPro" id="IPR016160">
    <property type="entry name" value="Ald_DH_CS_CYS"/>
</dbReference>
<evidence type="ECO:0000256" key="1">
    <source>
        <dbReference type="ARBA" id="ARBA00009986"/>
    </source>
</evidence>
<dbReference type="FunFam" id="3.40.309.10:FF:000003">
    <property type="entry name" value="Aldehyde dehydrogenase"/>
    <property type="match status" value="1"/>
</dbReference>
<protein>
    <recommendedName>
        <fullName evidence="4">Aldehyde dehydrogenase</fullName>
    </recommendedName>
</protein>
<dbReference type="PROSITE" id="PS00687">
    <property type="entry name" value="ALDEHYDE_DEHYDR_GLU"/>
    <property type="match status" value="1"/>
</dbReference>
<evidence type="ECO:0000256" key="2">
    <source>
        <dbReference type="ARBA" id="ARBA00023002"/>
    </source>
</evidence>
<feature type="domain" description="Aldehyde dehydrogenase" evidence="8">
    <location>
        <begin position="17"/>
        <end position="427"/>
    </location>
</feature>
<dbReference type="PIRSF" id="PIRSF036492">
    <property type="entry name" value="ALDH"/>
    <property type="match status" value="1"/>
</dbReference>
<evidence type="ECO:0000256" key="5">
    <source>
        <dbReference type="PIRSR" id="PIRSR036492-1"/>
    </source>
</evidence>
<evidence type="ECO:0000256" key="6">
    <source>
        <dbReference type="PROSITE-ProRule" id="PRU10007"/>
    </source>
</evidence>
<dbReference type="Proteomes" id="UP000007364">
    <property type="component" value="Unassembled WGS sequence"/>
</dbReference>
<dbReference type="InterPro" id="IPR016162">
    <property type="entry name" value="Ald_DH_N"/>
</dbReference>
<dbReference type="InterPro" id="IPR029510">
    <property type="entry name" value="Ald_DH_CS_GLU"/>
</dbReference>
<dbReference type="GO" id="GO:0005737">
    <property type="term" value="C:cytoplasm"/>
    <property type="evidence" value="ECO:0007669"/>
    <property type="project" value="TreeGrafter"/>
</dbReference>
<evidence type="ECO:0000256" key="4">
    <source>
        <dbReference type="PIRNR" id="PIRNR036492"/>
    </source>
</evidence>
<dbReference type="OrthoDB" id="9762913at2"/>
<dbReference type="GO" id="GO:0006081">
    <property type="term" value="P:aldehyde metabolic process"/>
    <property type="evidence" value="ECO:0007669"/>
    <property type="project" value="InterPro"/>
</dbReference>
<dbReference type="FunFam" id="3.40.605.10:FF:000004">
    <property type="entry name" value="Aldehyde dehydrogenase"/>
    <property type="match status" value="1"/>
</dbReference>
<dbReference type="AlphaFoldDB" id="K2PWY8"/>
<evidence type="ECO:0000313" key="9">
    <source>
        <dbReference type="EMBL" id="EKF55994.1"/>
    </source>
</evidence>
<dbReference type="Pfam" id="PF00171">
    <property type="entry name" value="Aldedh"/>
    <property type="match status" value="1"/>
</dbReference>
<name>K2PWY8_9FLAO</name>
<organism evidence="9 10">
    <name type="scientific">Galbibacter marinus</name>
    <dbReference type="NCBI Taxonomy" id="555500"/>
    <lineage>
        <taxon>Bacteria</taxon>
        <taxon>Pseudomonadati</taxon>
        <taxon>Bacteroidota</taxon>
        <taxon>Flavobacteriia</taxon>
        <taxon>Flavobacteriales</taxon>
        <taxon>Flavobacteriaceae</taxon>
        <taxon>Galbibacter</taxon>
    </lineage>
</organism>
<feature type="active site" evidence="5">
    <location>
        <position position="245"/>
    </location>
</feature>
<dbReference type="SUPFAM" id="SSF53720">
    <property type="entry name" value="ALDH-like"/>
    <property type="match status" value="1"/>
</dbReference>
<dbReference type="InterPro" id="IPR016163">
    <property type="entry name" value="Ald_DH_C"/>
</dbReference>
<evidence type="ECO:0000256" key="7">
    <source>
        <dbReference type="RuleBase" id="RU003345"/>
    </source>
</evidence>
<proteinExistence type="inferred from homology"/>
<gene>
    <name evidence="9" type="ORF">I215_03585</name>
</gene>
<dbReference type="RefSeq" id="WP_008990590.1">
    <property type="nucleotide sequence ID" value="NZ_AMSG01000003.1"/>
</dbReference>